<evidence type="ECO:0000313" key="2">
    <source>
        <dbReference type="EMBL" id="CAB4820935.1"/>
    </source>
</evidence>
<dbReference type="InterPro" id="IPR049625">
    <property type="entry name" value="Glyco_transf_61_cat"/>
</dbReference>
<protein>
    <submittedName>
        <fullName evidence="2">Unannotated protein</fullName>
    </submittedName>
</protein>
<dbReference type="EMBL" id="CAFABI010000013">
    <property type="protein sequence ID" value="CAB4820935.1"/>
    <property type="molecule type" value="Genomic_DNA"/>
</dbReference>
<organism evidence="2">
    <name type="scientific">freshwater metagenome</name>
    <dbReference type="NCBI Taxonomy" id="449393"/>
    <lineage>
        <taxon>unclassified sequences</taxon>
        <taxon>metagenomes</taxon>
        <taxon>ecological metagenomes</taxon>
    </lineage>
</organism>
<dbReference type="GO" id="GO:0016757">
    <property type="term" value="F:glycosyltransferase activity"/>
    <property type="evidence" value="ECO:0007669"/>
    <property type="project" value="InterPro"/>
</dbReference>
<proteinExistence type="predicted"/>
<gene>
    <name evidence="2" type="ORF">UFOPK3197_00197</name>
</gene>
<accession>A0A6J6ZJF6</accession>
<reference evidence="2" key="1">
    <citation type="submission" date="2020-05" db="EMBL/GenBank/DDBJ databases">
        <authorList>
            <person name="Chiriac C."/>
            <person name="Salcher M."/>
            <person name="Ghai R."/>
            <person name="Kavagutti S V."/>
        </authorList>
    </citation>
    <scope>NUCLEOTIDE SEQUENCE</scope>
</reference>
<feature type="domain" description="Glycosyltransferase 61 catalytic" evidence="1">
    <location>
        <begin position="196"/>
        <end position="283"/>
    </location>
</feature>
<evidence type="ECO:0000259" key="1">
    <source>
        <dbReference type="Pfam" id="PF04577"/>
    </source>
</evidence>
<dbReference type="AlphaFoldDB" id="A0A6J6ZJF6"/>
<sequence>MGAFVRIAEMIYFKSPLFTLLQSDQMLYFILHLPGVSNHLPSNAGSWEFGGVTPDSQLFYDISVQPKSGLIRFDSGHIYSTRLRRDEFLSGYHWNEVRALIKTKGSYMNESVIILPQANYYYDFFMYELVPLIHASLSNPEMKVLSIDHQPNYVDEVLSLLNVEIIQTSDKVVRVKELVAPRFGALENLSDVLVVKTLFREHLKPLGERRKILVVRGNRARSNVAIEDFLSILLVSHGFTCMDPEKMSLVTQSELFSQATHIVGLHGGALTNMIFSEMGTHVLEIFNHPFRAKSYEYLAKICKHEYSSLDDSTLQFGVVEWLKRTAR</sequence>
<dbReference type="Pfam" id="PF04577">
    <property type="entry name" value="Glyco_transf_61"/>
    <property type="match status" value="1"/>
</dbReference>
<name>A0A6J6ZJF6_9ZZZZ</name>